<dbReference type="Gene3D" id="3.40.1190.20">
    <property type="match status" value="1"/>
</dbReference>
<accession>A0A382BEG4</accession>
<protein>
    <recommendedName>
        <fullName evidence="1">Carbohydrate kinase PfkB domain-containing protein</fullName>
    </recommendedName>
</protein>
<dbReference type="InterPro" id="IPR011611">
    <property type="entry name" value="PfkB_dom"/>
</dbReference>
<sequence>MQDLTPPDLPALITLCPWIENFAKARIVVWGDVVADRFVYGSSTRISREAPALVVRREREEIRPGGAGNAMMNTAALGAQVTAVGFCGGDDASRELRTAFGAAGIDTTYLVERNDALTPMKTRIMAGGRHTVRQQILRIDADRGWPVSDASDQRIREALTSSLSDADALLISDYGMGNVAAETVSEI</sequence>
<feature type="domain" description="Carbohydrate kinase PfkB" evidence="1">
    <location>
        <begin position="25"/>
        <end position="129"/>
    </location>
</feature>
<dbReference type="GO" id="GO:0005829">
    <property type="term" value="C:cytosol"/>
    <property type="evidence" value="ECO:0007669"/>
    <property type="project" value="TreeGrafter"/>
</dbReference>
<evidence type="ECO:0000259" key="1">
    <source>
        <dbReference type="Pfam" id="PF00294"/>
    </source>
</evidence>
<dbReference type="PANTHER" id="PTHR46969">
    <property type="entry name" value="BIFUNCTIONAL PROTEIN HLDE"/>
    <property type="match status" value="1"/>
</dbReference>
<evidence type="ECO:0000313" key="2">
    <source>
        <dbReference type="EMBL" id="SVB12054.1"/>
    </source>
</evidence>
<dbReference type="PANTHER" id="PTHR46969:SF1">
    <property type="entry name" value="BIFUNCTIONAL PROTEIN HLDE"/>
    <property type="match status" value="1"/>
</dbReference>
<dbReference type="InterPro" id="IPR029056">
    <property type="entry name" value="Ribokinase-like"/>
</dbReference>
<reference evidence="2" key="1">
    <citation type="submission" date="2018-05" db="EMBL/GenBank/DDBJ databases">
        <authorList>
            <person name="Lanie J.A."/>
            <person name="Ng W.-L."/>
            <person name="Kazmierczak K.M."/>
            <person name="Andrzejewski T.M."/>
            <person name="Davidsen T.M."/>
            <person name="Wayne K.J."/>
            <person name="Tettelin H."/>
            <person name="Glass J.I."/>
            <person name="Rusch D."/>
            <person name="Podicherti R."/>
            <person name="Tsui H.-C.T."/>
            <person name="Winkler M.E."/>
        </authorList>
    </citation>
    <scope>NUCLEOTIDE SEQUENCE</scope>
</reference>
<dbReference type="AlphaFoldDB" id="A0A382BEG4"/>
<organism evidence="2">
    <name type="scientific">marine metagenome</name>
    <dbReference type="NCBI Taxonomy" id="408172"/>
    <lineage>
        <taxon>unclassified sequences</taxon>
        <taxon>metagenomes</taxon>
        <taxon>ecological metagenomes</taxon>
    </lineage>
</organism>
<dbReference type="Pfam" id="PF00294">
    <property type="entry name" value="PfkB"/>
    <property type="match status" value="1"/>
</dbReference>
<dbReference type="GO" id="GO:0033785">
    <property type="term" value="F:heptose 7-phosphate kinase activity"/>
    <property type="evidence" value="ECO:0007669"/>
    <property type="project" value="TreeGrafter"/>
</dbReference>
<proteinExistence type="predicted"/>
<name>A0A382BEG4_9ZZZZ</name>
<dbReference type="GO" id="GO:0033786">
    <property type="term" value="F:heptose-1-phosphate adenylyltransferase activity"/>
    <property type="evidence" value="ECO:0007669"/>
    <property type="project" value="TreeGrafter"/>
</dbReference>
<gene>
    <name evidence="2" type="ORF">METZ01_LOCUS164908</name>
</gene>
<dbReference type="SUPFAM" id="SSF53613">
    <property type="entry name" value="Ribokinase-like"/>
    <property type="match status" value="1"/>
</dbReference>
<dbReference type="EMBL" id="UINC01029400">
    <property type="protein sequence ID" value="SVB12054.1"/>
    <property type="molecule type" value="Genomic_DNA"/>
</dbReference>
<feature type="non-terminal residue" evidence="2">
    <location>
        <position position="187"/>
    </location>
</feature>